<dbReference type="AlphaFoldDB" id="A0A545TJA4"/>
<dbReference type="PANTHER" id="PTHR40547:SF1">
    <property type="entry name" value="SLL0298 PROTEIN"/>
    <property type="match status" value="1"/>
</dbReference>
<name>A0A545TJA4_9GAMM</name>
<comment type="caution">
    <text evidence="3">The sequence shown here is derived from an EMBL/GenBank/DDBJ whole genome shotgun (WGS) entry which is preliminary data.</text>
</comment>
<keyword evidence="4" id="KW-1185">Reference proteome</keyword>
<evidence type="ECO:0000259" key="2">
    <source>
        <dbReference type="Pfam" id="PF09835"/>
    </source>
</evidence>
<evidence type="ECO:0000313" key="4">
    <source>
        <dbReference type="Proteomes" id="UP000317839"/>
    </source>
</evidence>
<organism evidence="3 4">
    <name type="scientific">Aliikangiella marina</name>
    <dbReference type="NCBI Taxonomy" id="1712262"/>
    <lineage>
        <taxon>Bacteria</taxon>
        <taxon>Pseudomonadati</taxon>
        <taxon>Pseudomonadota</taxon>
        <taxon>Gammaproteobacteria</taxon>
        <taxon>Oceanospirillales</taxon>
        <taxon>Pleioneaceae</taxon>
        <taxon>Aliikangiella</taxon>
    </lineage>
</organism>
<gene>
    <name evidence="3" type="ORF">FLL45_04960</name>
</gene>
<dbReference type="OrthoDB" id="9786029at2"/>
<protein>
    <submittedName>
        <fullName evidence="3">DUF2062 domain-containing protein</fullName>
    </submittedName>
</protein>
<dbReference type="Pfam" id="PF09835">
    <property type="entry name" value="DUF2062"/>
    <property type="match status" value="1"/>
</dbReference>
<dbReference type="InterPro" id="IPR018639">
    <property type="entry name" value="DUF2062"/>
</dbReference>
<feature type="transmembrane region" description="Helical" evidence="1">
    <location>
        <begin position="126"/>
        <end position="151"/>
    </location>
</feature>
<sequence length="179" mass="20486">MARKIIKRYLPDPDSIKDNRFLKVFGKLIHDPQLWHLTRFSVGHAFLVGLFCAFIPVPFQMLLAAGGAVIFRANIAISVALVWVTNPLTMPFIFGFAYLVGVWTLREESTEFQFELSWDWLSSNLSAIWEPFLLGCLICGTVAALLGYAGIRLFWRLHVLSAWQERVKRREKIAADEDK</sequence>
<evidence type="ECO:0000256" key="1">
    <source>
        <dbReference type="SAM" id="Phobius"/>
    </source>
</evidence>
<dbReference type="Proteomes" id="UP000317839">
    <property type="component" value="Unassembled WGS sequence"/>
</dbReference>
<feature type="transmembrane region" description="Helical" evidence="1">
    <location>
        <begin position="88"/>
        <end position="106"/>
    </location>
</feature>
<keyword evidence="1" id="KW-1133">Transmembrane helix</keyword>
<feature type="domain" description="DUF2062" evidence="2">
    <location>
        <begin position="23"/>
        <end position="163"/>
    </location>
</feature>
<keyword evidence="1" id="KW-0472">Membrane</keyword>
<reference evidence="3 4" key="1">
    <citation type="submission" date="2019-06" db="EMBL/GenBank/DDBJ databases">
        <title>Draft genome of Aliikangiella marina GYP-15.</title>
        <authorList>
            <person name="Wang G."/>
        </authorList>
    </citation>
    <scope>NUCLEOTIDE SEQUENCE [LARGE SCALE GENOMIC DNA]</scope>
    <source>
        <strain evidence="3 4">GYP-15</strain>
    </source>
</reference>
<evidence type="ECO:0000313" key="3">
    <source>
        <dbReference type="EMBL" id="TQV77298.1"/>
    </source>
</evidence>
<feature type="transmembrane region" description="Helical" evidence="1">
    <location>
        <begin position="37"/>
        <end position="57"/>
    </location>
</feature>
<proteinExistence type="predicted"/>
<dbReference type="EMBL" id="VIKR01000001">
    <property type="protein sequence ID" value="TQV77298.1"/>
    <property type="molecule type" value="Genomic_DNA"/>
</dbReference>
<dbReference type="RefSeq" id="WP_142940870.1">
    <property type="nucleotide sequence ID" value="NZ_VIKR01000001.1"/>
</dbReference>
<dbReference type="PANTHER" id="PTHR40547">
    <property type="entry name" value="SLL0298 PROTEIN"/>
    <property type="match status" value="1"/>
</dbReference>
<accession>A0A545TJA4</accession>
<keyword evidence="1" id="KW-0812">Transmembrane</keyword>